<keyword evidence="1" id="KW-1133">Transmembrane helix</keyword>
<dbReference type="Proteomes" id="UP000012589">
    <property type="component" value="Unassembled WGS sequence"/>
</dbReference>
<reference evidence="2 3" key="1">
    <citation type="journal article" date="2014" name="Genome Announc.">
        <title>Draft genome sequences of the altered schaedler flora, a defined bacterial community from gnotobiotic mice.</title>
        <authorList>
            <person name="Wannemuehler M.J."/>
            <person name="Overstreet A.M."/>
            <person name="Ward D.V."/>
            <person name="Phillips G.J."/>
        </authorList>
    </citation>
    <scope>NUCLEOTIDE SEQUENCE [LARGE SCALE GENOMIC DNA]</scope>
    <source>
        <strain evidence="2 3">ASF492</strain>
    </source>
</reference>
<dbReference type="eggNOG" id="ENOG502ZE8K">
    <property type="taxonomic scope" value="Bacteria"/>
</dbReference>
<dbReference type="AlphaFoldDB" id="N1ZZD3"/>
<proteinExistence type="predicted"/>
<gene>
    <name evidence="2" type="ORF">C823_05900</name>
</gene>
<evidence type="ECO:0000256" key="1">
    <source>
        <dbReference type="SAM" id="Phobius"/>
    </source>
</evidence>
<sequence length="151" mass="16541">MFFHPCICMDVYAGNYRKESISFSSVDAHGMQMVIVQDAVVYTFAGCAVFINFFIFPCPSGNRRIKARVPFRFCIDTPSIWGFGAFIPARTVIHFAAGQRAAPFAPAAAGAIAPVYHPVTGLADGCSILIDYNFIRNGFRYAAAGIQVDKR</sequence>
<feature type="transmembrane region" description="Helical" evidence="1">
    <location>
        <begin position="39"/>
        <end position="58"/>
    </location>
</feature>
<evidence type="ECO:0000313" key="2">
    <source>
        <dbReference type="EMBL" id="EMZ17689.1"/>
    </source>
</evidence>
<keyword evidence="3" id="KW-1185">Reference proteome</keyword>
<name>N1ZZD3_9FIRM</name>
<keyword evidence="1" id="KW-0472">Membrane</keyword>
<organism evidence="2 3">
    <name type="scientific">Eubacterium plexicaudatum ASF492</name>
    <dbReference type="NCBI Taxonomy" id="1235802"/>
    <lineage>
        <taxon>Bacteria</taxon>
        <taxon>Bacillati</taxon>
        <taxon>Bacillota</taxon>
        <taxon>Clostridia</taxon>
        <taxon>Eubacteriales</taxon>
        <taxon>Eubacteriaceae</taxon>
        <taxon>Eubacterium</taxon>
    </lineage>
</organism>
<accession>N1ZZD3</accession>
<dbReference type="EMBL" id="AQFT01000202">
    <property type="protein sequence ID" value="EMZ17689.1"/>
    <property type="molecule type" value="Genomic_DNA"/>
</dbReference>
<evidence type="ECO:0000313" key="3">
    <source>
        <dbReference type="Proteomes" id="UP000012589"/>
    </source>
</evidence>
<keyword evidence="1" id="KW-0812">Transmembrane</keyword>
<comment type="caution">
    <text evidence="2">The sequence shown here is derived from an EMBL/GenBank/DDBJ whole genome shotgun (WGS) entry which is preliminary data.</text>
</comment>
<protein>
    <submittedName>
        <fullName evidence="2">Uncharacterized protein</fullName>
    </submittedName>
</protein>
<dbReference type="HOGENOM" id="CLU_1728646_0_0_9"/>